<dbReference type="AlphaFoldDB" id="A0ABD1CXL0"/>
<gene>
    <name evidence="1" type="ORF">pipiens_013803</name>
</gene>
<comment type="caution">
    <text evidence="1">The sequence shown here is derived from an EMBL/GenBank/DDBJ whole genome shotgun (WGS) entry which is preliminary data.</text>
</comment>
<protein>
    <submittedName>
        <fullName evidence="1">Uncharacterized protein</fullName>
    </submittedName>
</protein>
<keyword evidence="2" id="KW-1185">Reference proteome</keyword>
<dbReference type="Proteomes" id="UP001562425">
    <property type="component" value="Unassembled WGS sequence"/>
</dbReference>
<sequence length="553" mass="63934">MAQKPPHNFTVLLLRKKVHTKRVPIAKSIEEFCRNNPDKTPLILVDLMHIDQIQFGDRNETRYRNVCGPNLGQVESFESVFRFLQSRQCRLVFFVDGPDNRDLHEAQFSEYRTCRKDERYGRDMALIDALLERDGDYREGLKGFRHIPTDRILFDSIVSTAKKFGDVVHALENSRLMEMARYVVDHPETLAVLGKSSSVLLTADSRQLKLWYLPELNAEAMMVTELDSGKVWDEMGLQSKEKRLLMVALLPGSYVGSHAASEDVRKTHAVVKKLPEIAGEEQYKDVVRKLFARTDTTWEQLKLACELYDVNQITPSEQKVEHQTSFAYDITHNRTSIITVMLNDYRYWTERSVDFYQLFVRFYRRLAGVVLKRSGAPTEDPTQRRIFIKRSHEDKFKHELVDVEFPDFDFEREGKDDSVTETTLACLKFILDFEDMTAIRAFADEDNNRWKLLDYVTVQFMIKEQMISETLAATIMTAVATCSSETPKLVSRLDLDAFHATFMYVRWRYYVREALVNAGFPQTCVDDMCRLDGSRLQLLVQQGGSDAGQNAPA</sequence>
<name>A0ABD1CXL0_CULPP</name>
<organism evidence="1 2">
    <name type="scientific">Culex pipiens pipiens</name>
    <name type="common">Northern house mosquito</name>
    <dbReference type="NCBI Taxonomy" id="38569"/>
    <lineage>
        <taxon>Eukaryota</taxon>
        <taxon>Metazoa</taxon>
        <taxon>Ecdysozoa</taxon>
        <taxon>Arthropoda</taxon>
        <taxon>Hexapoda</taxon>
        <taxon>Insecta</taxon>
        <taxon>Pterygota</taxon>
        <taxon>Neoptera</taxon>
        <taxon>Endopterygota</taxon>
        <taxon>Diptera</taxon>
        <taxon>Nematocera</taxon>
        <taxon>Culicoidea</taxon>
        <taxon>Culicidae</taxon>
        <taxon>Culicinae</taxon>
        <taxon>Culicini</taxon>
        <taxon>Culex</taxon>
        <taxon>Culex</taxon>
    </lineage>
</organism>
<accession>A0ABD1CXL0</accession>
<reference evidence="1 2" key="1">
    <citation type="submission" date="2024-05" db="EMBL/GenBank/DDBJ databases">
        <title>Culex pipiens pipiens assembly and annotation.</title>
        <authorList>
            <person name="Alout H."/>
            <person name="Durand T."/>
        </authorList>
    </citation>
    <scope>NUCLEOTIDE SEQUENCE [LARGE SCALE GENOMIC DNA]</scope>
    <source>
        <strain evidence="1">HA-2024</strain>
        <tissue evidence="1">Whole body</tissue>
    </source>
</reference>
<proteinExistence type="predicted"/>
<dbReference type="EMBL" id="JBEHCU010008858">
    <property type="protein sequence ID" value="KAL1380985.1"/>
    <property type="molecule type" value="Genomic_DNA"/>
</dbReference>
<evidence type="ECO:0000313" key="2">
    <source>
        <dbReference type="Proteomes" id="UP001562425"/>
    </source>
</evidence>
<evidence type="ECO:0000313" key="1">
    <source>
        <dbReference type="EMBL" id="KAL1380985.1"/>
    </source>
</evidence>